<sequence>MRRIAALILFAGGLAGCGLTPFSHDGVDTVTTGSITPAATPQPVQAEPPAPTVVGSLAQSDWESIRTLAANRLADAPNGDALDWTNPDTGNEGTIAALADTRSRTGGLSCRPIALTVSDVRGVRRYHGHACRSVDGSWQLFDMSADDKALL</sequence>
<accession>A0A1M4VXA8</accession>
<dbReference type="OrthoDB" id="7677942at2"/>
<organism evidence="3 4">
    <name type="scientific">Kaistia soli DSM 19436</name>
    <dbReference type="NCBI Taxonomy" id="1122133"/>
    <lineage>
        <taxon>Bacteria</taxon>
        <taxon>Pseudomonadati</taxon>
        <taxon>Pseudomonadota</taxon>
        <taxon>Alphaproteobacteria</taxon>
        <taxon>Hyphomicrobiales</taxon>
        <taxon>Kaistiaceae</taxon>
        <taxon>Kaistia</taxon>
    </lineage>
</organism>
<feature type="chain" id="PRO_5013177613" evidence="1">
    <location>
        <begin position="18"/>
        <end position="151"/>
    </location>
</feature>
<gene>
    <name evidence="3" type="ORF">SAMN02745157_0820</name>
</gene>
<dbReference type="STRING" id="1122133.SAMN02745157_0820"/>
<proteinExistence type="predicted"/>
<evidence type="ECO:0000256" key="1">
    <source>
        <dbReference type="SAM" id="SignalP"/>
    </source>
</evidence>
<dbReference type="EMBL" id="FQUP01000001">
    <property type="protein sequence ID" value="SHE73606.1"/>
    <property type="molecule type" value="Genomic_DNA"/>
</dbReference>
<dbReference type="RefSeq" id="WP_073051481.1">
    <property type="nucleotide sequence ID" value="NZ_FQUP01000001.1"/>
</dbReference>
<keyword evidence="1" id="KW-0732">Signal</keyword>
<evidence type="ECO:0000313" key="4">
    <source>
        <dbReference type="Proteomes" id="UP000184485"/>
    </source>
</evidence>
<dbReference type="InterPro" id="IPR032635">
    <property type="entry name" value="Anti_2"/>
</dbReference>
<evidence type="ECO:0000313" key="3">
    <source>
        <dbReference type="EMBL" id="SHE73606.1"/>
    </source>
</evidence>
<feature type="domain" description="Surface antigen" evidence="2">
    <location>
        <begin position="57"/>
        <end position="142"/>
    </location>
</feature>
<reference evidence="3 4" key="1">
    <citation type="submission" date="2016-11" db="EMBL/GenBank/DDBJ databases">
        <authorList>
            <person name="Jaros S."/>
            <person name="Januszkiewicz K."/>
            <person name="Wedrychowicz H."/>
        </authorList>
    </citation>
    <scope>NUCLEOTIDE SEQUENCE [LARGE SCALE GENOMIC DNA]</scope>
    <source>
        <strain evidence="3 4">DSM 19436</strain>
    </source>
</reference>
<dbReference type="Pfam" id="PF16998">
    <property type="entry name" value="17kDa_Anti_2"/>
    <property type="match status" value="1"/>
</dbReference>
<feature type="signal peptide" evidence="1">
    <location>
        <begin position="1"/>
        <end position="17"/>
    </location>
</feature>
<dbReference type="AlphaFoldDB" id="A0A1M4VXA8"/>
<protein>
    <submittedName>
        <fullName evidence="3">Outer membrane surface antigen</fullName>
    </submittedName>
</protein>
<name>A0A1M4VXA8_9HYPH</name>
<dbReference type="PROSITE" id="PS51257">
    <property type="entry name" value="PROKAR_LIPOPROTEIN"/>
    <property type="match status" value="1"/>
</dbReference>
<keyword evidence="4" id="KW-1185">Reference proteome</keyword>
<evidence type="ECO:0000259" key="2">
    <source>
        <dbReference type="Pfam" id="PF16998"/>
    </source>
</evidence>
<dbReference type="Proteomes" id="UP000184485">
    <property type="component" value="Unassembled WGS sequence"/>
</dbReference>